<reference evidence="1 2" key="1">
    <citation type="submission" date="2016-07" db="EMBL/GenBank/DDBJ databases">
        <title>Pervasive Adenine N6-methylation of Active Genes in Fungi.</title>
        <authorList>
            <consortium name="DOE Joint Genome Institute"/>
            <person name="Mondo S.J."/>
            <person name="Dannebaum R.O."/>
            <person name="Kuo R.C."/>
            <person name="Labutti K."/>
            <person name="Haridas S."/>
            <person name="Kuo A."/>
            <person name="Salamov A."/>
            <person name="Ahrendt S.R."/>
            <person name="Lipzen A."/>
            <person name="Sullivan W."/>
            <person name="Andreopoulos W.B."/>
            <person name="Clum A."/>
            <person name="Lindquist E."/>
            <person name="Daum C."/>
            <person name="Ramamoorthy G.K."/>
            <person name="Gryganskyi A."/>
            <person name="Culley D."/>
            <person name="Magnuson J.K."/>
            <person name="James T.Y."/>
            <person name="O'Malley M.A."/>
            <person name="Stajich J.E."/>
            <person name="Spatafora J.W."/>
            <person name="Visel A."/>
            <person name="Grigoriev I.V."/>
        </authorList>
    </citation>
    <scope>NUCLEOTIDE SEQUENCE [LARGE SCALE GENOMIC DNA]</scope>
    <source>
        <strain evidence="1 2">NRRL 3301</strain>
    </source>
</reference>
<accession>A0A1X2G8B5</accession>
<organism evidence="1 2">
    <name type="scientific">Hesseltinella vesiculosa</name>
    <dbReference type="NCBI Taxonomy" id="101127"/>
    <lineage>
        <taxon>Eukaryota</taxon>
        <taxon>Fungi</taxon>
        <taxon>Fungi incertae sedis</taxon>
        <taxon>Mucoromycota</taxon>
        <taxon>Mucoromycotina</taxon>
        <taxon>Mucoromycetes</taxon>
        <taxon>Mucorales</taxon>
        <taxon>Cunninghamellaceae</taxon>
        <taxon>Hesseltinella</taxon>
    </lineage>
</organism>
<protein>
    <submittedName>
        <fullName evidence="1">Uncharacterized protein</fullName>
    </submittedName>
</protein>
<keyword evidence="2" id="KW-1185">Reference proteome</keyword>
<proteinExistence type="predicted"/>
<name>A0A1X2G8B5_9FUNG</name>
<dbReference type="Proteomes" id="UP000242146">
    <property type="component" value="Unassembled WGS sequence"/>
</dbReference>
<sequence length="103" mass="12062">MINWDELDEIYGQFRHNPALHINVHLPDNLVDLPVGDIARHVIVHLYETSGFMFYLKLINDPARRSAIAFYTSCTSSSEYDKWEKKKSKNRKMILLDNPRLSV</sequence>
<dbReference type="EMBL" id="MCGT01000032">
    <property type="protein sequence ID" value="ORX47688.1"/>
    <property type="molecule type" value="Genomic_DNA"/>
</dbReference>
<dbReference type="AlphaFoldDB" id="A0A1X2G8B5"/>
<evidence type="ECO:0000313" key="2">
    <source>
        <dbReference type="Proteomes" id="UP000242146"/>
    </source>
</evidence>
<gene>
    <name evidence="1" type="ORF">DM01DRAFT_1338908</name>
</gene>
<evidence type="ECO:0000313" key="1">
    <source>
        <dbReference type="EMBL" id="ORX47688.1"/>
    </source>
</evidence>
<feature type="non-terminal residue" evidence="1">
    <location>
        <position position="103"/>
    </location>
</feature>
<comment type="caution">
    <text evidence="1">The sequence shown here is derived from an EMBL/GenBank/DDBJ whole genome shotgun (WGS) entry which is preliminary data.</text>
</comment>